<dbReference type="CDD" id="cd04182">
    <property type="entry name" value="GT_2_like_f"/>
    <property type="match status" value="1"/>
</dbReference>
<organism evidence="3 4">
    <name type="scientific">Kushneria konosiri</name>
    <dbReference type="NCBI Taxonomy" id="698828"/>
    <lineage>
        <taxon>Bacteria</taxon>
        <taxon>Pseudomonadati</taxon>
        <taxon>Pseudomonadota</taxon>
        <taxon>Gammaproteobacteria</taxon>
        <taxon>Oceanospirillales</taxon>
        <taxon>Halomonadaceae</taxon>
        <taxon>Kushneria</taxon>
    </lineage>
</organism>
<evidence type="ECO:0000313" key="3">
    <source>
        <dbReference type="EMBL" id="ARS53592.1"/>
    </source>
</evidence>
<dbReference type="Proteomes" id="UP000250025">
    <property type="component" value="Chromosome"/>
</dbReference>
<keyword evidence="4" id="KW-1185">Reference proteome</keyword>
<dbReference type="EMBL" id="CP021323">
    <property type="protein sequence ID" value="ARS53592.1"/>
    <property type="molecule type" value="Genomic_DNA"/>
</dbReference>
<sequence length="207" mass="21885">MDETRHDQMSDAPQVVGLILAAGYSRRFGGDKRLAPFNGQTLLAATAARLAPHVATMAVMLRHGESIAPFGLPFDAYVMQAPSSPIGMGTSLAAAVSGLLASTDPRHLQCEALALMLGDMPDVHDEPLSALMAHAGGDIIVRPSHQDRMGHPVVFGRAFWPALAALSGDEGARVLLKRHASQVVTLKTSDPGILVDVDTYDDLSSLQ</sequence>
<dbReference type="KEGG" id="kus:B9G99_12585"/>
<protein>
    <recommendedName>
        <fullName evidence="2">MobA-like NTP transferase domain-containing protein</fullName>
    </recommendedName>
</protein>
<dbReference type="PANTHER" id="PTHR43777">
    <property type="entry name" value="MOLYBDENUM COFACTOR CYTIDYLYLTRANSFERASE"/>
    <property type="match status" value="1"/>
</dbReference>
<dbReference type="Gene3D" id="3.90.550.10">
    <property type="entry name" value="Spore Coat Polysaccharide Biosynthesis Protein SpsA, Chain A"/>
    <property type="match status" value="1"/>
</dbReference>
<evidence type="ECO:0000313" key="4">
    <source>
        <dbReference type="Proteomes" id="UP000250025"/>
    </source>
</evidence>
<dbReference type="SUPFAM" id="SSF53448">
    <property type="entry name" value="Nucleotide-diphospho-sugar transferases"/>
    <property type="match status" value="1"/>
</dbReference>
<evidence type="ECO:0000259" key="2">
    <source>
        <dbReference type="Pfam" id="PF12804"/>
    </source>
</evidence>
<name>A0A2Z2H862_9GAMM</name>
<reference evidence="3 4" key="1">
    <citation type="journal article" date="2017" name="Int. J. Syst. Evol. Microbiol.">
        <title>Kushneria konosiri sp. nov., isolated from the Korean salt-fermented seafood Daemi-jeot.</title>
        <authorList>
            <person name="Yun J.H."/>
            <person name="Park S.K."/>
            <person name="Lee J.Y."/>
            <person name="Jung M.J."/>
            <person name="Bae J.W."/>
        </authorList>
    </citation>
    <scope>NUCLEOTIDE SEQUENCE [LARGE SCALE GENOMIC DNA]</scope>
    <source>
        <strain evidence="3 4">X49</strain>
    </source>
</reference>
<feature type="domain" description="MobA-like NTP transferase" evidence="2">
    <location>
        <begin position="17"/>
        <end position="181"/>
    </location>
</feature>
<dbReference type="AlphaFoldDB" id="A0A2Z2H862"/>
<proteinExistence type="predicted"/>
<gene>
    <name evidence="3" type="ORF">B9G99_12585</name>
</gene>
<accession>A0A2Z2H862</accession>
<dbReference type="InterPro" id="IPR029044">
    <property type="entry name" value="Nucleotide-diphossugar_trans"/>
</dbReference>
<dbReference type="InterPro" id="IPR025877">
    <property type="entry name" value="MobA-like_NTP_Trfase"/>
</dbReference>
<keyword evidence="1" id="KW-0460">Magnesium</keyword>
<dbReference type="PANTHER" id="PTHR43777:SF1">
    <property type="entry name" value="MOLYBDENUM COFACTOR CYTIDYLYLTRANSFERASE"/>
    <property type="match status" value="1"/>
</dbReference>
<evidence type="ECO:0000256" key="1">
    <source>
        <dbReference type="ARBA" id="ARBA00022842"/>
    </source>
</evidence>
<dbReference type="GO" id="GO:0016779">
    <property type="term" value="F:nucleotidyltransferase activity"/>
    <property type="evidence" value="ECO:0007669"/>
    <property type="project" value="UniProtKB-ARBA"/>
</dbReference>
<dbReference type="Pfam" id="PF12804">
    <property type="entry name" value="NTP_transf_3"/>
    <property type="match status" value="1"/>
</dbReference>